<dbReference type="Proteomes" id="UP001499930">
    <property type="component" value="Unassembled WGS sequence"/>
</dbReference>
<evidence type="ECO:0000313" key="8">
    <source>
        <dbReference type="Proteomes" id="UP001499930"/>
    </source>
</evidence>
<keyword evidence="1" id="KW-0678">Repressor</keyword>
<dbReference type="PROSITE" id="PS50977">
    <property type="entry name" value="HTH_TETR_2"/>
    <property type="match status" value="1"/>
</dbReference>
<keyword evidence="8" id="KW-1185">Reference proteome</keyword>
<organism evidence="7 8">
    <name type="scientific">Streptosporangium longisporum</name>
    <dbReference type="NCBI Taxonomy" id="46187"/>
    <lineage>
        <taxon>Bacteria</taxon>
        <taxon>Bacillati</taxon>
        <taxon>Actinomycetota</taxon>
        <taxon>Actinomycetes</taxon>
        <taxon>Streptosporangiales</taxon>
        <taxon>Streptosporangiaceae</taxon>
        <taxon>Streptosporangium</taxon>
    </lineage>
</organism>
<evidence type="ECO:0000256" key="3">
    <source>
        <dbReference type="ARBA" id="ARBA00023125"/>
    </source>
</evidence>
<dbReference type="InterPro" id="IPR009057">
    <property type="entry name" value="Homeodomain-like_sf"/>
</dbReference>
<dbReference type="PANTHER" id="PTHR30055:SF234">
    <property type="entry name" value="HTH-TYPE TRANSCRIPTIONAL REGULATOR BETI"/>
    <property type="match status" value="1"/>
</dbReference>
<evidence type="ECO:0000256" key="5">
    <source>
        <dbReference type="PROSITE-ProRule" id="PRU00335"/>
    </source>
</evidence>
<reference evidence="8" key="1">
    <citation type="journal article" date="2019" name="Int. J. Syst. Evol. Microbiol.">
        <title>The Global Catalogue of Microorganisms (GCM) 10K type strain sequencing project: providing services to taxonomists for standard genome sequencing and annotation.</title>
        <authorList>
            <consortium name="The Broad Institute Genomics Platform"/>
            <consortium name="The Broad Institute Genome Sequencing Center for Infectious Disease"/>
            <person name="Wu L."/>
            <person name="Ma J."/>
        </authorList>
    </citation>
    <scope>NUCLEOTIDE SEQUENCE [LARGE SCALE GENOMIC DNA]</scope>
    <source>
        <strain evidence="8">JCM 3106</strain>
    </source>
</reference>
<gene>
    <name evidence="7" type="ORF">GCM10017559_37660</name>
</gene>
<comment type="caution">
    <text evidence="7">The sequence shown here is derived from an EMBL/GenBank/DDBJ whole genome shotgun (WGS) entry which is preliminary data.</text>
</comment>
<evidence type="ECO:0000256" key="2">
    <source>
        <dbReference type="ARBA" id="ARBA00023015"/>
    </source>
</evidence>
<evidence type="ECO:0000256" key="1">
    <source>
        <dbReference type="ARBA" id="ARBA00022491"/>
    </source>
</evidence>
<dbReference type="Gene3D" id="1.10.357.10">
    <property type="entry name" value="Tetracycline Repressor, domain 2"/>
    <property type="match status" value="1"/>
</dbReference>
<dbReference type="PANTHER" id="PTHR30055">
    <property type="entry name" value="HTH-TYPE TRANSCRIPTIONAL REGULATOR RUTR"/>
    <property type="match status" value="1"/>
</dbReference>
<dbReference type="Pfam" id="PF13977">
    <property type="entry name" value="TetR_C_6"/>
    <property type="match status" value="1"/>
</dbReference>
<sequence length="206" mass="22010">MARPRTTSDEAILRAAGRAIGGHGPAGLTLAAVAAEAGLSPAALVQRFGSKRGLLLAFAEWSASGTGEVFRRARQRHDAPLAALYEALNELASTMRTPEEAANGLAFLQLDLTDPEFREHAVAQARRMREEITGLLAEAVAVGGLTEDADPVRLARAVQVAYNGTLILWALTGEGDLVRVLHSDIDHLLRVHRPGDSDDPPRRPTT</sequence>
<dbReference type="EMBL" id="BAAAWD010000009">
    <property type="protein sequence ID" value="GAA3011416.1"/>
    <property type="molecule type" value="Genomic_DNA"/>
</dbReference>
<feature type="domain" description="HTH tetR-type" evidence="6">
    <location>
        <begin position="6"/>
        <end position="66"/>
    </location>
</feature>
<feature type="DNA-binding region" description="H-T-H motif" evidence="5">
    <location>
        <begin position="29"/>
        <end position="48"/>
    </location>
</feature>
<evidence type="ECO:0000256" key="4">
    <source>
        <dbReference type="ARBA" id="ARBA00023163"/>
    </source>
</evidence>
<dbReference type="SUPFAM" id="SSF46689">
    <property type="entry name" value="Homeodomain-like"/>
    <property type="match status" value="1"/>
</dbReference>
<dbReference type="InterPro" id="IPR036271">
    <property type="entry name" value="Tet_transcr_reg_TetR-rel_C_sf"/>
</dbReference>
<dbReference type="InterPro" id="IPR039538">
    <property type="entry name" value="BetI_C"/>
</dbReference>
<name>A0ABP6KI64_9ACTN</name>
<dbReference type="Pfam" id="PF00440">
    <property type="entry name" value="TetR_N"/>
    <property type="match status" value="1"/>
</dbReference>
<dbReference type="InterPro" id="IPR001647">
    <property type="entry name" value="HTH_TetR"/>
</dbReference>
<accession>A0ABP6KI64</accession>
<evidence type="ECO:0000313" key="7">
    <source>
        <dbReference type="EMBL" id="GAA3011416.1"/>
    </source>
</evidence>
<dbReference type="InterPro" id="IPR050109">
    <property type="entry name" value="HTH-type_TetR-like_transc_reg"/>
</dbReference>
<protein>
    <submittedName>
        <fullName evidence="7">TetR/AcrR family transcriptional regulator</fullName>
    </submittedName>
</protein>
<keyword evidence="4" id="KW-0804">Transcription</keyword>
<keyword evidence="2" id="KW-0805">Transcription regulation</keyword>
<keyword evidence="3 5" id="KW-0238">DNA-binding</keyword>
<proteinExistence type="predicted"/>
<dbReference type="SUPFAM" id="SSF48498">
    <property type="entry name" value="Tetracyclin repressor-like, C-terminal domain"/>
    <property type="match status" value="1"/>
</dbReference>
<dbReference type="RefSeq" id="WP_344896653.1">
    <property type="nucleotide sequence ID" value="NZ_BAAAWD010000009.1"/>
</dbReference>
<evidence type="ECO:0000259" key="6">
    <source>
        <dbReference type="PROSITE" id="PS50977"/>
    </source>
</evidence>